<sequence>MQEKRFSFAGVKGDWPDCYRLNRFTKGYLNSGTDVYTVLNEFKRWTTWKWANWEIAVFIDWQKGYKIDLPSDKRIGFYGLEVCSFRQSMNSIIHYLEKNDPQALAIAKIVMKCFEPYGKDQN</sequence>
<dbReference type="RefSeq" id="WP_379857909.1">
    <property type="nucleotide sequence ID" value="NZ_JBHZQA010000004.1"/>
</dbReference>
<organism evidence="1 2">
    <name type="scientific">Flavobacterium fructosi</name>
    <dbReference type="NCBI Taxonomy" id="3230416"/>
    <lineage>
        <taxon>Bacteria</taxon>
        <taxon>Pseudomonadati</taxon>
        <taxon>Bacteroidota</taxon>
        <taxon>Flavobacteriia</taxon>
        <taxon>Flavobacteriales</taxon>
        <taxon>Flavobacteriaceae</taxon>
        <taxon>Flavobacterium</taxon>
    </lineage>
</organism>
<evidence type="ECO:0000313" key="2">
    <source>
        <dbReference type="Proteomes" id="UP001600039"/>
    </source>
</evidence>
<keyword evidence="2" id="KW-1185">Reference proteome</keyword>
<proteinExistence type="predicted"/>
<accession>A0ABW6HLX7</accession>
<comment type="caution">
    <text evidence="1">The sequence shown here is derived from an EMBL/GenBank/DDBJ whole genome shotgun (WGS) entry which is preliminary data.</text>
</comment>
<dbReference type="InterPro" id="IPR052036">
    <property type="entry name" value="Hydrolase/PRTase-associated"/>
</dbReference>
<dbReference type="PANTHER" id="PTHR31299:SF0">
    <property type="entry name" value="ESTERASE, PUTATIVE (AFU_ORTHOLOGUE AFUA_1G05850)-RELATED"/>
    <property type="match status" value="1"/>
</dbReference>
<name>A0ABW6HLX7_9FLAO</name>
<dbReference type="Gene3D" id="3.30.1870.10">
    <property type="entry name" value="EreA-like, domain 2"/>
    <property type="match status" value="1"/>
</dbReference>
<dbReference type="PANTHER" id="PTHR31299">
    <property type="entry name" value="ESTERASE, PUTATIVE (AFU_ORTHOLOGUE AFUA_1G05850)-RELATED"/>
    <property type="match status" value="1"/>
</dbReference>
<protein>
    <submittedName>
        <fullName evidence="1">Erythromycin esterase family protein</fullName>
    </submittedName>
</protein>
<dbReference type="EMBL" id="JBHZQA010000004">
    <property type="protein sequence ID" value="MFE3848049.1"/>
    <property type="molecule type" value="Genomic_DNA"/>
</dbReference>
<reference evidence="1 2" key="1">
    <citation type="submission" date="2024-06" db="EMBL/GenBank/DDBJ databases">
        <title>Flavobacterium spp. isolated from glacier.</title>
        <authorList>
            <person name="Han D."/>
        </authorList>
    </citation>
    <scope>NUCLEOTIDE SEQUENCE [LARGE SCALE GENOMIC DNA]</scope>
    <source>
        <strain evidence="1 2">LB3P45</strain>
    </source>
</reference>
<gene>
    <name evidence="1" type="ORF">ACFX5D_08750</name>
</gene>
<dbReference type="SUPFAM" id="SSF159501">
    <property type="entry name" value="EreA/ChaN-like"/>
    <property type="match status" value="1"/>
</dbReference>
<dbReference type="InterPro" id="IPR007815">
    <property type="entry name" value="Emycin_Estase"/>
</dbReference>
<dbReference type="Pfam" id="PF05139">
    <property type="entry name" value="Erythro_esteras"/>
    <property type="match status" value="1"/>
</dbReference>
<dbReference type="Proteomes" id="UP001600039">
    <property type="component" value="Unassembled WGS sequence"/>
</dbReference>
<evidence type="ECO:0000313" key="1">
    <source>
        <dbReference type="EMBL" id="MFE3848049.1"/>
    </source>
</evidence>